<dbReference type="GO" id="GO:0005886">
    <property type="term" value="C:plasma membrane"/>
    <property type="evidence" value="ECO:0007669"/>
    <property type="project" value="UniProtKB-SubCell"/>
</dbReference>
<keyword evidence="10" id="KW-0479">Metal-binding</keyword>
<keyword evidence="10" id="KW-0406">Ion transport</keyword>
<keyword evidence="3 10" id="KW-0812">Transmembrane</keyword>
<comment type="caution">
    <text evidence="11">The sequence shown here is derived from an EMBL/GenBank/DDBJ whole genome shotgun (WGS) entry which is preliminary data.</text>
</comment>
<evidence type="ECO:0000256" key="8">
    <source>
        <dbReference type="ARBA" id="ARBA00035585"/>
    </source>
</evidence>
<reference evidence="11 12" key="1">
    <citation type="submission" date="2020-07" db="EMBL/GenBank/DDBJ databases">
        <title>Sequencing the genomes of 1000 actinobacteria strains.</title>
        <authorList>
            <person name="Klenk H.-P."/>
        </authorList>
    </citation>
    <scope>NUCLEOTIDE SEQUENCE [LARGE SCALE GENOMIC DNA]</scope>
    <source>
        <strain evidence="11 12">DSM 23819</strain>
    </source>
</reference>
<dbReference type="HAMAP" id="MF_00454">
    <property type="entry name" value="FluC"/>
    <property type="match status" value="1"/>
</dbReference>
<evidence type="ECO:0000256" key="9">
    <source>
        <dbReference type="ARBA" id="ARBA00049940"/>
    </source>
</evidence>
<dbReference type="Pfam" id="PF02537">
    <property type="entry name" value="CRCB"/>
    <property type="match status" value="1"/>
</dbReference>
<dbReference type="PANTHER" id="PTHR28259:SF1">
    <property type="entry name" value="FLUORIDE EXPORT PROTEIN 1-RELATED"/>
    <property type="match status" value="1"/>
</dbReference>
<dbReference type="EMBL" id="JACCAA010000001">
    <property type="protein sequence ID" value="NYG59702.1"/>
    <property type="molecule type" value="Genomic_DNA"/>
</dbReference>
<dbReference type="AlphaFoldDB" id="A0A7Y9S366"/>
<comment type="catalytic activity">
    <reaction evidence="8">
        <text>fluoride(in) = fluoride(out)</text>
        <dbReference type="Rhea" id="RHEA:76159"/>
        <dbReference type="ChEBI" id="CHEBI:17051"/>
    </reaction>
    <physiologicalReaction direction="left-to-right" evidence="8">
        <dbReference type="Rhea" id="RHEA:76160"/>
    </physiologicalReaction>
</comment>
<dbReference type="GO" id="GO:0046872">
    <property type="term" value="F:metal ion binding"/>
    <property type="evidence" value="ECO:0007669"/>
    <property type="project" value="UniProtKB-KW"/>
</dbReference>
<keyword evidence="12" id="KW-1185">Reference proteome</keyword>
<keyword evidence="2 10" id="KW-1003">Cell membrane</keyword>
<feature type="binding site" evidence="10">
    <location>
        <position position="70"/>
    </location>
    <ligand>
        <name>Na(+)</name>
        <dbReference type="ChEBI" id="CHEBI:29101"/>
        <note>structural</note>
    </ligand>
</feature>
<proteinExistence type="inferred from homology"/>
<evidence type="ECO:0000256" key="7">
    <source>
        <dbReference type="ARBA" id="ARBA00035120"/>
    </source>
</evidence>
<keyword evidence="4 10" id="KW-1133">Transmembrane helix</keyword>
<organism evidence="11 12">
    <name type="scientific">Nocardioides daedukensis</name>
    <dbReference type="NCBI Taxonomy" id="634462"/>
    <lineage>
        <taxon>Bacteria</taxon>
        <taxon>Bacillati</taxon>
        <taxon>Actinomycetota</taxon>
        <taxon>Actinomycetes</taxon>
        <taxon>Propionibacteriales</taxon>
        <taxon>Nocardioidaceae</taxon>
        <taxon>Nocardioides</taxon>
    </lineage>
</organism>
<comment type="activity regulation">
    <text evidence="10">Na(+) is not transported, but it plays an essential structural role and its presence is essential for fluoride channel function.</text>
</comment>
<evidence type="ECO:0000256" key="1">
    <source>
        <dbReference type="ARBA" id="ARBA00004651"/>
    </source>
</evidence>
<feature type="transmembrane region" description="Helical" evidence="10">
    <location>
        <begin position="32"/>
        <end position="51"/>
    </location>
</feature>
<dbReference type="InterPro" id="IPR036259">
    <property type="entry name" value="MFS_trans_sf"/>
</dbReference>
<evidence type="ECO:0000256" key="3">
    <source>
        <dbReference type="ARBA" id="ARBA00022692"/>
    </source>
</evidence>
<keyword evidence="6 10" id="KW-0407">Ion channel</keyword>
<evidence type="ECO:0000313" key="12">
    <source>
        <dbReference type="Proteomes" id="UP000540656"/>
    </source>
</evidence>
<evidence type="ECO:0000256" key="4">
    <source>
        <dbReference type="ARBA" id="ARBA00022989"/>
    </source>
</evidence>
<dbReference type="Proteomes" id="UP000540656">
    <property type="component" value="Unassembled WGS sequence"/>
</dbReference>
<comment type="subcellular location">
    <subcellularLocation>
        <location evidence="1 10">Cell membrane</location>
        <topology evidence="1 10">Multi-pass membrane protein</topology>
    </subcellularLocation>
</comment>
<accession>A0A7Y9S366</accession>
<comment type="function">
    <text evidence="9 10">Fluoride-specific ion channel. Important for reducing fluoride concentration in the cell, thus reducing its toxicity.</text>
</comment>
<feature type="transmembrane region" description="Helical" evidence="10">
    <location>
        <begin position="63"/>
        <end position="84"/>
    </location>
</feature>
<dbReference type="SUPFAM" id="SSF103473">
    <property type="entry name" value="MFS general substrate transporter"/>
    <property type="match status" value="1"/>
</dbReference>
<keyword evidence="10" id="KW-0915">Sodium</keyword>
<comment type="similarity">
    <text evidence="7 10">Belongs to the fluoride channel Fluc/FEX (TC 1.A.43) family.</text>
</comment>
<name>A0A7Y9S366_9ACTN</name>
<keyword evidence="10" id="KW-0813">Transport</keyword>
<gene>
    <name evidence="10" type="primary">fluC</name>
    <name evidence="10" type="synonym">crcB</name>
    <name evidence="11" type="ORF">BJ980_002625</name>
</gene>
<evidence type="ECO:0000256" key="10">
    <source>
        <dbReference type="HAMAP-Rule" id="MF_00454"/>
    </source>
</evidence>
<dbReference type="GO" id="GO:0062054">
    <property type="term" value="F:fluoride channel activity"/>
    <property type="evidence" value="ECO:0007669"/>
    <property type="project" value="UniProtKB-UniRule"/>
</dbReference>
<feature type="binding site" evidence="10">
    <location>
        <position position="73"/>
    </location>
    <ligand>
        <name>Na(+)</name>
        <dbReference type="ChEBI" id="CHEBI:29101"/>
        <note>structural</note>
    </ligand>
</feature>
<evidence type="ECO:0000256" key="5">
    <source>
        <dbReference type="ARBA" id="ARBA00023136"/>
    </source>
</evidence>
<dbReference type="InterPro" id="IPR003691">
    <property type="entry name" value="FluC"/>
</dbReference>
<evidence type="ECO:0000256" key="2">
    <source>
        <dbReference type="ARBA" id="ARBA00022475"/>
    </source>
</evidence>
<evidence type="ECO:0000313" key="11">
    <source>
        <dbReference type="EMBL" id="NYG59702.1"/>
    </source>
</evidence>
<sequence>MTPLLVALGAFFGAPARYYVAHHLDRLEAERSWPTGTLTVNVLGSFLLGWITSMSLSGDQAALLGVGFCGAFTTYSSFAVQAFGLGRRRGTAYSVLTVVACLAACALGFVTPPH</sequence>
<feature type="transmembrane region" description="Helical" evidence="10">
    <location>
        <begin position="90"/>
        <end position="110"/>
    </location>
</feature>
<dbReference type="PANTHER" id="PTHR28259">
    <property type="entry name" value="FLUORIDE EXPORT PROTEIN 1-RELATED"/>
    <property type="match status" value="1"/>
</dbReference>
<dbReference type="RefSeq" id="WP_179502721.1">
    <property type="nucleotide sequence ID" value="NZ_JACCAA010000001.1"/>
</dbReference>
<protein>
    <recommendedName>
        <fullName evidence="10">Fluoride-specific ion channel FluC</fullName>
    </recommendedName>
</protein>
<dbReference type="GO" id="GO:0140114">
    <property type="term" value="P:cellular detoxification of fluoride"/>
    <property type="evidence" value="ECO:0007669"/>
    <property type="project" value="UniProtKB-UniRule"/>
</dbReference>
<evidence type="ECO:0000256" key="6">
    <source>
        <dbReference type="ARBA" id="ARBA00023303"/>
    </source>
</evidence>
<keyword evidence="5 10" id="KW-0472">Membrane</keyword>